<feature type="compositionally biased region" description="Low complexity" evidence="1">
    <location>
        <begin position="879"/>
        <end position="894"/>
    </location>
</feature>
<dbReference type="InterPro" id="IPR026705">
    <property type="entry name" value="Hid-1/Ecm30"/>
</dbReference>
<dbReference type="GO" id="GO:0000138">
    <property type="term" value="C:Golgi trans cisterna"/>
    <property type="evidence" value="ECO:0007669"/>
    <property type="project" value="TreeGrafter"/>
</dbReference>
<feature type="compositionally biased region" description="Low complexity" evidence="1">
    <location>
        <begin position="27"/>
        <end position="39"/>
    </location>
</feature>
<protein>
    <submittedName>
        <fullName evidence="3">UPF0663 transmembrane protein C17orf28</fullName>
    </submittedName>
</protein>
<accession>A0A1Q3E4H4</accession>
<feature type="region of interest" description="Disordered" evidence="1">
    <location>
        <begin position="336"/>
        <end position="378"/>
    </location>
</feature>
<name>A0A1Q3E4H4_LENED</name>
<dbReference type="STRING" id="5353.A0A1Q3E4H4"/>
<dbReference type="PANTHER" id="PTHR21575">
    <property type="entry name" value="PROTEIN HID1"/>
    <property type="match status" value="1"/>
</dbReference>
<organism evidence="3 4">
    <name type="scientific">Lentinula edodes</name>
    <name type="common">Shiitake mushroom</name>
    <name type="synonym">Lentinus edodes</name>
    <dbReference type="NCBI Taxonomy" id="5353"/>
    <lineage>
        <taxon>Eukaryota</taxon>
        <taxon>Fungi</taxon>
        <taxon>Dikarya</taxon>
        <taxon>Basidiomycota</taxon>
        <taxon>Agaricomycotina</taxon>
        <taxon>Agaricomycetes</taxon>
        <taxon>Agaricomycetidae</taxon>
        <taxon>Agaricales</taxon>
        <taxon>Marasmiineae</taxon>
        <taxon>Omphalotaceae</taxon>
        <taxon>Lentinula</taxon>
    </lineage>
</organism>
<dbReference type="EMBL" id="BDGU01000078">
    <property type="protein sequence ID" value="GAW01929.1"/>
    <property type="molecule type" value="Genomic_DNA"/>
</dbReference>
<dbReference type="GO" id="GO:0016020">
    <property type="term" value="C:membrane"/>
    <property type="evidence" value="ECO:0007669"/>
    <property type="project" value="TreeGrafter"/>
</dbReference>
<feature type="chain" id="PRO_5012388335" evidence="2">
    <location>
        <begin position="19"/>
        <end position="1079"/>
    </location>
</feature>
<dbReference type="PANTHER" id="PTHR21575:SF12">
    <property type="entry name" value="PROTEIN HID1"/>
    <property type="match status" value="1"/>
</dbReference>
<dbReference type="AlphaFoldDB" id="A0A1Q3E4H4"/>
<dbReference type="InterPro" id="IPR008972">
    <property type="entry name" value="Cupredoxin"/>
</dbReference>
<proteinExistence type="predicted"/>
<keyword evidence="3" id="KW-0472">Membrane</keyword>
<reference evidence="3 4" key="1">
    <citation type="submission" date="2016-08" db="EMBL/GenBank/DDBJ databases">
        <authorList>
            <consortium name="Lentinula edodes genome sequencing consortium"/>
            <person name="Sakamoto Y."/>
            <person name="Nakade K."/>
            <person name="Sato S."/>
            <person name="Yoshida Y."/>
            <person name="Miyazaki K."/>
            <person name="Natsume S."/>
            <person name="Konno N."/>
        </authorList>
    </citation>
    <scope>NUCLEOTIDE SEQUENCE [LARGE SCALE GENOMIC DNA]</scope>
    <source>
        <strain evidence="3 4">NBRC 111202</strain>
    </source>
</reference>
<feature type="region of interest" description="Disordered" evidence="1">
    <location>
        <begin position="26"/>
        <end position="47"/>
    </location>
</feature>
<dbReference type="GO" id="GO:0005797">
    <property type="term" value="C:Golgi medial cisterna"/>
    <property type="evidence" value="ECO:0007669"/>
    <property type="project" value="TreeGrafter"/>
</dbReference>
<sequence>MIFTTLVSVLAIPALVSAQIYGPPPSSGTTTSAAPASAPSAPPDTQGQMNINVAFNGNFVFNPANITAPVGTLVTFWFPGGDIPHSVTQSSFQEPCTYLTANSSAGTGAGFDSGLTNAVQFTINVTDDQLSGSIASKFYIAAWGWLEALTLLRTVQIPSKPFKLLLCKLVLMKSLKPVVALSLEESMELLLPPPLQLALPQSETSRRRMAIGIKSFICSTLEDESRSSAETQSVRRALLEAPENVATLIRVISLRLFNLVSDHTFPGPSSTSVSALATSFIKAGTGTGERNATKEVLNCLRVLQRVLPVVFETEGAESGSFEVDVFWKKVEVDNMEEQPVPQTESPQFVIEDDEDSEDEAKSSAPQSAPTPHPKKQLPSLGERLFSSIIDLLFCCGFTLPMQIQKDHYKINYVIWEKGIGSMVDPGPGHQYDSNKTEVLRLLLVLLSRQIYVSASSLFSKPSMYTLHLVQKLPRRDVLTLLCSLLNTAMNSPQAQPITINSMAGKLPYNHLVFKGEDPRVNLVAICFEVLGVLLDFQSGSARDVVVGTNEQQTSAPTARTNEFRYFLMKLHRTQDFQFVLGGILGIMEQEVMSMNNILPGARRATPYIAENVIFFWKMIELNKRFRAYVLDSDQGIDLIAYLLCYNLEIKDKPQQHGICRALSYIVQTLSAEPAFGQRLTNPIKASLPSKFPASGTAADFLINAIYSIVATTSGQLNSLYPALIIALSNCAPYFKNLSITSSARLVQLFTSFSSPLFLLSDEGHPRLLFFMLEMFNSVILHRLSENPNLIHGILAAHKTFEDLGTFTLARGLREIRRVQVAKEDQARKSSLDDKRKSRRVSKEEHAPEEKKNLVNNEDENDPDENSAASQIPHSDHDGGPTTTTEPVVSPTPDSIPSAKPSEKSKGKMKQRRSSSSLDAGSLERMAAAGIGRNGFVPTPEWVASWQQGLPLDIVMLMISELLPKVQEMQSSQKASSASTILDFLGSVTLVDVLPPAPPLSPRRFVWSDASIVWLTSLIWGEIFVRGMTPLGVWNSTNIRLFYVKHSHNQQRQITETVSNVVGGLLGRTNSDTSVSRTRA</sequence>
<dbReference type="Gene3D" id="2.60.40.420">
    <property type="entry name" value="Cupredoxins - blue copper proteins"/>
    <property type="match status" value="1"/>
</dbReference>
<feature type="signal peptide" evidence="2">
    <location>
        <begin position="1"/>
        <end position="18"/>
    </location>
</feature>
<feature type="region of interest" description="Disordered" evidence="1">
    <location>
        <begin position="821"/>
        <end position="920"/>
    </location>
</feature>
<keyword evidence="2" id="KW-0732">Signal</keyword>
<keyword evidence="3" id="KW-0812">Transmembrane</keyword>
<keyword evidence="4" id="KW-1185">Reference proteome</keyword>
<reference evidence="3 4" key="2">
    <citation type="submission" date="2017-02" db="EMBL/GenBank/DDBJ databases">
        <title>A genome survey and senescence transcriptome analysis in Lentinula edodes.</title>
        <authorList>
            <person name="Sakamoto Y."/>
            <person name="Nakade K."/>
            <person name="Sato S."/>
            <person name="Yoshida Y."/>
            <person name="Miyazaki K."/>
            <person name="Natsume S."/>
            <person name="Konno N."/>
        </authorList>
    </citation>
    <scope>NUCLEOTIDE SEQUENCE [LARGE SCALE GENOMIC DNA]</scope>
    <source>
        <strain evidence="3 4">NBRC 111202</strain>
    </source>
</reference>
<dbReference type="SUPFAM" id="SSF49503">
    <property type="entry name" value="Cupredoxins"/>
    <property type="match status" value="1"/>
</dbReference>
<feature type="compositionally biased region" description="Basic and acidic residues" evidence="1">
    <location>
        <begin position="821"/>
        <end position="852"/>
    </location>
</feature>
<dbReference type="Pfam" id="PF12722">
    <property type="entry name" value="Hid1"/>
    <property type="match status" value="1"/>
</dbReference>
<evidence type="ECO:0000313" key="3">
    <source>
        <dbReference type="EMBL" id="GAW01929.1"/>
    </source>
</evidence>
<evidence type="ECO:0000256" key="2">
    <source>
        <dbReference type="SAM" id="SignalP"/>
    </source>
</evidence>
<evidence type="ECO:0000256" key="1">
    <source>
        <dbReference type="SAM" id="MobiDB-lite"/>
    </source>
</evidence>
<evidence type="ECO:0000313" key="4">
    <source>
        <dbReference type="Proteomes" id="UP000188533"/>
    </source>
</evidence>
<comment type="caution">
    <text evidence="3">The sequence shown here is derived from an EMBL/GenBank/DDBJ whole genome shotgun (WGS) entry which is preliminary data.</text>
</comment>
<gene>
    <name evidence="3" type="ORF">LENED_003553</name>
</gene>
<dbReference type="Proteomes" id="UP000188533">
    <property type="component" value="Unassembled WGS sequence"/>
</dbReference>